<evidence type="ECO:0000256" key="8">
    <source>
        <dbReference type="ARBA" id="ARBA00023125"/>
    </source>
</evidence>
<dbReference type="GO" id="GO:0008270">
    <property type="term" value="F:zinc ion binding"/>
    <property type="evidence" value="ECO:0007669"/>
    <property type="project" value="UniProtKB-KW"/>
</dbReference>
<feature type="domain" description="C2H2-type" evidence="12">
    <location>
        <begin position="25"/>
        <end position="52"/>
    </location>
</feature>
<keyword evidence="6" id="KW-0862">Zinc</keyword>
<keyword evidence="10" id="KW-0539">Nucleus</keyword>
<organism evidence="13 14">
    <name type="scientific">Sakesphorus luctuosus</name>
    <dbReference type="NCBI Taxonomy" id="419690"/>
    <lineage>
        <taxon>Eukaryota</taxon>
        <taxon>Metazoa</taxon>
        <taxon>Chordata</taxon>
        <taxon>Craniata</taxon>
        <taxon>Vertebrata</taxon>
        <taxon>Euteleostomi</taxon>
        <taxon>Archelosauria</taxon>
        <taxon>Archosauria</taxon>
        <taxon>Dinosauria</taxon>
        <taxon>Saurischia</taxon>
        <taxon>Theropoda</taxon>
        <taxon>Coelurosauria</taxon>
        <taxon>Aves</taxon>
        <taxon>Neognathae</taxon>
        <taxon>Neoaves</taxon>
        <taxon>Telluraves</taxon>
        <taxon>Australaves</taxon>
        <taxon>Passeriformes</taxon>
        <taxon>Thamnophilidae</taxon>
        <taxon>Sakesphorus</taxon>
    </lineage>
</organism>
<evidence type="ECO:0000256" key="7">
    <source>
        <dbReference type="ARBA" id="ARBA00023015"/>
    </source>
</evidence>
<evidence type="ECO:0000313" key="14">
    <source>
        <dbReference type="Proteomes" id="UP000558958"/>
    </source>
</evidence>
<dbReference type="PANTHER" id="PTHR23226:SF68">
    <property type="entry name" value="ZINC FINGER AND SCAN DOMAIN-CONTAINING PROTEIN 12"/>
    <property type="match status" value="1"/>
</dbReference>
<evidence type="ECO:0000256" key="5">
    <source>
        <dbReference type="ARBA" id="ARBA00022771"/>
    </source>
</evidence>
<evidence type="ECO:0000256" key="6">
    <source>
        <dbReference type="ARBA" id="ARBA00022833"/>
    </source>
</evidence>
<dbReference type="GO" id="GO:0005634">
    <property type="term" value="C:nucleus"/>
    <property type="evidence" value="ECO:0007669"/>
    <property type="project" value="UniProtKB-SubCell"/>
</dbReference>
<reference evidence="13 14" key="1">
    <citation type="submission" date="2019-09" db="EMBL/GenBank/DDBJ databases">
        <title>Bird 10,000 Genomes (B10K) Project - Family phase.</title>
        <authorList>
            <person name="Zhang G."/>
        </authorList>
    </citation>
    <scope>NUCLEOTIDE SEQUENCE [LARGE SCALE GENOMIC DNA]</scope>
    <source>
        <strain evidence="13">B10K-DU-001-06</strain>
        <tissue evidence="13">Muscle</tissue>
    </source>
</reference>
<comment type="caution">
    <text evidence="13">The sequence shown here is derived from an EMBL/GenBank/DDBJ whole genome shotgun (WGS) entry which is preliminary data.</text>
</comment>
<name>A0A7K8YUR2_9PASS</name>
<keyword evidence="8" id="KW-0238">DNA-binding</keyword>
<accession>A0A7K8YUR2</accession>
<evidence type="ECO:0000259" key="12">
    <source>
        <dbReference type="PROSITE" id="PS50157"/>
    </source>
</evidence>
<sequence length="52" mass="5898">EGSQSFSQCSGLVVQEQLQTREKHYKCLECGKSFSKSTSLIQHQMIHTGERP</sequence>
<dbReference type="AlphaFoldDB" id="A0A7K8YUR2"/>
<dbReference type="PROSITE" id="PS50157">
    <property type="entry name" value="ZINC_FINGER_C2H2_2"/>
    <property type="match status" value="1"/>
</dbReference>
<evidence type="ECO:0000256" key="9">
    <source>
        <dbReference type="ARBA" id="ARBA00023163"/>
    </source>
</evidence>
<protein>
    <submittedName>
        <fullName evidence="13">ZN551 protein</fullName>
    </submittedName>
</protein>
<dbReference type="InterPro" id="IPR036236">
    <property type="entry name" value="Znf_C2H2_sf"/>
</dbReference>
<feature type="non-terminal residue" evidence="13">
    <location>
        <position position="52"/>
    </location>
</feature>
<dbReference type="Pfam" id="PF00096">
    <property type="entry name" value="zf-C2H2"/>
    <property type="match status" value="1"/>
</dbReference>
<proteinExistence type="inferred from homology"/>
<keyword evidence="9" id="KW-0804">Transcription</keyword>
<dbReference type="InterPro" id="IPR013087">
    <property type="entry name" value="Znf_C2H2_type"/>
</dbReference>
<dbReference type="GO" id="GO:0000978">
    <property type="term" value="F:RNA polymerase II cis-regulatory region sequence-specific DNA binding"/>
    <property type="evidence" value="ECO:0007669"/>
    <property type="project" value="TreeGrafter"/>
</dbReference>
<evidence type="ECO:0000256" key="11">
    <source>
        <dbReference type="PROSITE-ProRule" id="PRU00042"/>
    </source>
</evidence>
<dbReference type="PANTHER" id="PTHR23226">
    <property type="entry name" value="ZINC FINGER AND SCAN DOMAIN-CONTAINING"/>
    <property type="match status" value="1"/>
</dbReference>
<evidence type="ECO:0000256" key="2">
    <source>
        <dbReference type="ARBA" id="ARBA00006991"/>
    </source>
</evidence>
<dbReference type="Gene3D" id="3.30.160.60">
    <property type="entry name" value="Classic Zinc Finger"/>
    <property type="match status" value="1"/>
</dbReference>
<dbReference type="Proteomes" id="UP000558958">
    <property type="component" value="Unassembled WGS sequence"/>
</dbReference>
<dbReference type="SUPFAM" id="SSF57667">
    <property type="entry name" value="beta-beta-alpha zinc fingers"/>
    <property type="match status" value="1"/>
</dbReference>
<dbReference type="SMART" id="SM00355">
    <property type="entry name" value="ZnF_C2H2"/>
    <property type="match status" value="1"/>
</dbReference>
<comment type="subcellular location">
    <subcellularLocation>
        <location evidence="1">Nucleus</location>
    </subcellularLocation>
</comment>
<dbReference type="GO" id="GO:0000981">
    <property type="term" value="F:DNA-binding transcription factor activity, RNA polymerase II-specific"/>
    <property type="evidence" value="ECO:0007669"/>
    <property type="project" value="TreeGrafter"/>
</dbReference>
<comment type="similarity">
    <text evidence="2">Belongs to the krueppel C2H2-type zinc-finger protein family.</text>
</comment>
<feature type="non-terminal residue" evidence="13">
    <location>
        <position position="1"/>
    </location>
</feature>
<keyword evidence="4" id="KW-0677">Repeat</keyword>
<dbReference type="PROSITE" id="PS00028">
    <property type="entry name" value="ZINC_FINGER_C2H2_1"/>
    <property type="match status" value="1"/>
</dbReference>
<evidence type="ECO:0000256" key="1">
    <source>
        <dbReference type="ARBA" id="ARBA00004123"/>
    </source>
</evidence>
<evidence type="ECO:0000256" key="10">
    <source>
        <dbReference type="ARBA" id="ARBA00023242"/>
    </source>
</evidence>
<keyword evidence="3" id="KW-0479">Metal-binding</keyword>
<gene>
    <name evidence="13" type="primary">Znf551_2</name>
    <name evidence="13" type="ORF">SAKLUC_R00001</name>
</gene>
<dbReference type="EMBL" id="VWZD01007548">
    <property type="protein sequence ID" value="NXG06467.1"/>
    <property type="molecule type" value="Genomic_DNA"/>
</dbReference>
<keyword evidence="14" id="KW-1185">Reference proteome</keyword>
<keyword evidence="7" id="KW-0805">Transcription regulation</keyword>
<keyword evidence="5 11" id="KW-0863">Zinc-finger</keyword>
<evidence type="ECO:0000256" key="3">
    <source>
        <dbReference type="ARBA" id="ARBA00022723"/>
    </source>
</evidence>
<evidence type="ECO:0000313" key="13">
    <source>
        <dbReference type="EMBL" id="NXG06467.1"/>
    </source>
</evidence>
<dbReference type="FunFam" id="3.30.160.60:FF:000540">
    <property type="entry name" value="zinc finger protein 263 isoform X1"/>
    <property type="match status" value="1"/>
</dbReference>
<evidence type="ECO:0000256" key="4">
    <source>
        <dbReference type="ARBA" id="ARBA00022737"/>
    </source>
</evidence>